<dbReference type="PROSITE" id="PS50850">
    <property type="entry name" value="MFS"/>
    <property type="match status" value="1"/>
</dbReference>
<keyword evidence="4 5" id="KW-0472">Membrane</keyword>
<dbReference type="RefSeq" id="WP_272733609.1">
    <property type="nucleotide sequence ID" value="NZ_JAOURS010000174.1"/>
</dbReference>
<organism evidence="7 8">
    <name type="scientific">Leclercia adecarboxylata</name>
    <dbReference type="NCBI Taxonomy" id="83655"/>
    <lineage>
        <taxon>Bacteria</taxon>
        <taxon>Pseudomonadati</taxon>
        <taxon>Pseudomonadota</taxon>
        <taxon>Gammaproteobacteria</taxon>
        <taxon>Enterobacterales</taxon>
        <taxon>Enterobacteriaceae</taxon>
        <taxon>Leclercia</taxon>
    </lineage>
</organism>
<evidence type="ECO:0000256" key="4">
    <source>
        <dbReference type="ARBA" id="ARBA00023136"/>
    </source>
</evidence>
<gene>
    <name evidence="7" type="ORF">OEZ79_26070</name>
</gene>
<keyword evidence="1" id="KW-1003">Cell membrane</keyword>
<dbReference type="InterPro" id="IPR011701">
    <property type="entry name" value="MFS"/>
</dbReference>
<dbReference type="AlphaFoldDB" id="A0A9X4BF52"/>
<feature type="domain" description="Major facilitator superfamily (MFS) profile" evidence="6">
    <location>
        <begin position="15"/>
        <end position="96"/>
    </location>
</feature>
<dbReference type="Pfam" id="PF07690">
    <property type="entry name" value="MFS_1"/>
    <property type="match status" value="1"/>
</dbReference>
<dbReference type="EMBL" id="JAOURS010000174">
    <property type="protein sequence ID" value="MDC6641636.1"/>
    <property type="molecule type" value="Genomic_DNA"/>
</dbReference>
<sequence>MKVTTQARTYVRWLIVALIAVATVINYIDRNALAVMWPQISQDVGATKEDYALLVTVFMLFYAAGQFVFGRLFDIIGTRLGFALSIAVWSISIALH</sequence>
<evidence type="ECO:0000256" key="3">
    <source>
        <dbReference type="ARBA" id="ARBA00022989"/>
    </source>
</evidence>
<protein>
    <submittedName>
        <fullName evidence="7">MFS transporter</fullName>
    </submittedName>
</protein>
<feature type="transmembrane region" description="Helical" evidence="5">
    <location>
        <begin position="9"/>
        <end position="28"/>
    </location>
</feature>
<evidence type="ECO:0000313" key="7">
    <source>
        <dbReference type="EMBL" id="MDC6641636.1"/>
    </source>
</evidence>
<evidence type="ECO:0000256" key="1">
    <source>
        <dbReference type="ARBA" id="ARBA00022475"/>
    </source>
</evidence>
<feature type="transmembrane region" description="Helical" evidence="5">
    <location>
        <begin position="51"/>
        <end position="69"/>
    </location>
</feature>
<evidence type="ECO:0000313" key="8">
    <source>
        <dbReference type="Proteomes" id="UP001149314"/>
    </source>
</evidence>
<dbReference type="GO" id="GO:0022857">
    <property type="term" value="F:transmembrane transporter activity"/>
    <property type="evidence" value="ECO:0007669"/>
    <property type="project" value="InterPro"/>
</dbReference>
<dbReference type="Gene3D" id="1.20.1250.20">
    <property type="entry name" value="MFS general substrate transporter like domains"/>
    <property type="match status" value="1"/>
</dbReference>
<feature type="non-terminal residue" evidence="7">
    <location>
        <position position="96"/>
    </location>
</feature>
<evidence type="ECO:0000259" key="6">
    <source>
        <dbReference type="PROSITE" id="PS50850"/>
    </source>
</evidence>
<name>A0A9X4BF52_9ENTR</name>
<dbReference type="InterPro" id="IPR020846">
    <property type="entry name" value="MFS_dom"/>
</dbReference>
<evidence type="ECO:0000256" key="2">
    <source>
        <dbReference type="ARBA" id="ARBA00022692"/>
    </source>
</evidence>
<keyword evidence="3 5" id="KW-1133">Transmembrane helix</keyword>
<dbReference type="InterPro" id="IPR036259">
    <property type="entry name" value="MFS_trans_sf"/>
</dbReference>
<dbReference type="Proteomes" id="UP001149314">
    <property type="component" value="Unassembled WGS sequence"/>
</dbReference>
<comment type="caution">
    <text evidence="7">The sequence shown here is derived from an EMBL/GenBank/DDBJ whole genome shotgun (WGS) entry which is preliminary data.</text>
</comment>
<accession>A0A9X4BF52</accession>
<keyword evidence="2 5" id="KW-0812">Transmembrane</keyword>
<proteinExistence type="predicted"/>
<reference evidence="7" key="1">
    <citation type="journal article" date="2023" name="Genes Genomics">
        <title>Genomic insights of Leclercia adecarboxylata strains linked to an outbreak in public hospitals in Mexico.</title>
        <authorList>
            <person name="Barrios-Villa E."/>
            <person name="Pacheco-Flores B."/>
            <person name="Lozano-Zarain P."/>
            <person name="Del Campo-Ortega R."/>
            <person name="de Jesus Ascencio-Montiel I."/>
            <person name="Gonzalez-Leon M."/>
            <person name="Camorlinga-Ponce M."/>
            <person name="Gaytan Cervantes F.J."/>
            <person name="Gonzalez Torres C."/>
            <person name="Aguilar E."/>
            <person name="Gonzalez Ibarra J."/>
            <person name="Torres Lopez F.J."/>
            <person name="Rosas-Vargas H."/>
            <person name="Gonzalez-Bonilla C.R."/>
            <person name="Del Carmen Rocha-Gracia R."/>
        </authorList>
    </citation>
    <scope>NUCLEOTIDE SEQUENCE</scope>
    <source>
        <strain evidence="7">Lac40</strain>
    </source>
</reference>
<dbReference type="SUPFAM" id="SSF103473">
    <property type="entry name" value="MFS general substrate transporter"/>
    <property type="match status" value="1"/>
</dbReference>
<evidence type="ECO:0000256" key="5">
    <source>
        <dbReference type="SAM" id="Phobius"/>
    </source>
</evidence>